<dbReference type="PANTHER" id="PTHR10543">
    <property type="entry name" value="BETA-CAROTENE DIOXYGENASE"/>
    <property type="match status" value="1"/>
</dbReference>
<evidence type="ECO:0000313" key="7">
    <source>
        <dbReference type="Proteomes" id="UP001317963"/>
    </source>
</evidence>
<sequence>MPSQTEVNIRKAVTKMLNTSAAINRQFRNPFRKHMFLTGVHAPMLEELTLDDLKVTGEIPAALSGKYARIGPNPFNPDPRGHHWFVGDGMVHGIRLSNGRAEWYHNRYIKAGTLERKGGPKAAGGPRRGARDTVNTNILKLADKTLALVESGPFPFELDENLDTTESTNFGGKLTAPFTAHPHEDPKTGEWHAITYESETQDKVWHVVINREGEVTSERTIPVQDGPSIHECCLTDDFVIVFDLPVTISLAALAQGYHFPYRWNDNHKARIGLLPRQGEVSDIVWCDVDPCYVFHVANSFQNPDGTVTIDCCAYESMFAHGPDGPNGVPCGFERWHVDPSAQKVTRNTLDASPQEFPRIDERYFGQRYRHTWIMGQPSETVSNFVAENKLYHHDLETGERKHFSFGANMIGGEFIFIAREPSAPEGDGWLMGLVIDAKTQTTQLQIFNALNIETGPIGRVHIPHRIPPGFHGNWIPD</sequence>
<protein>
    <submittedName>
        <fullName evidence="6">Carotenoid oxygenase family protein</fullName>
    </submittedName>
</protein>
<evidence type="ECO:0000256" key="4">
    <source>
        <dbReference type="ARBA" id="ARBA00023002"/>
    </source>
</evidence>
<reference evidence="6 7" key="1">
    <citation type="submission" date="2019-02" db="EMBL/GenBank/DDBJ databases">
        <title>Halieaceae_genomes.</title>
        <authorList>
            <person name="Li S.-H."/>
        </authorList>
    </citation>
    <scope>NUCLEOTIDE SEQUENCE [LARGE SCALE GENOMIC DNA]</scope>
    <source>
        <strain evidence="6 7">JH123</strain>
    </source>
</reference>
<evidence type="ECO:0000256" key="1">
    <source>
        <dbReference type="ARBA" id="ARBA00001954"/>
    </source>
</evidence>
<dbReference type="InterPro" id="IPR004294">
    <property type="entry name" value="Carotenoid_Oase"/>
</dbReference>
<keyword evidence="4" id="KW-0560">Oxidoreductase</keyword>
<keyword evidence="5" id="KW-0408">Iron</keyword>
<evidence type="ECO:0000256" key="3">
    <source>
        <dbReference type="ARBA" id="ARBA00022723"/>
    </source>
</evidence>
<name>A0ABY6Q4K8_9GAMM</name>
<accession>A0ABY6Q4K8</accession>
<dbReference type="EMBL" id="CP036501">
    <property type="protein sequence ID" value="UZP73825.1"/>
    <property type="molecule type" value="Genomic_DNA"/>
</dbReference>
<comment type="similarity">
    <text evidence="2">Belongs to the carotenoid oxygenase family.</text>
</comment>
<gene>
    <name evidence="6" type="ORF">E0F26_03290</name>
</gene>
<evidence type="ECO:0000313" key="6">
    <source>
        <dbReference type="EMBL" id="UZP73825.1"/>
    </source>
</evidence>
<dbReference type="Proteomes" id="UP001317963">
    <property type="component" value="Chromosome"/>
</dbReference>
<dbReference type="RefSeq" id="WP_279242623.1">
    <property type="nucleotide sequence ID" value="NZ_CP036501.1"/>
</dbReference>
<dbReference type="PANTHER" id="PTHR10543:SF89">
    <property type="entry name" value="CAROTENOID 9,10(9',10')-CLEAVAGE DIOXYGENASE 1"/>
    <property type="match status" value="1"/>
</dbReference>
<keyword evidence="7" id="KW-1185">Reference proteome</keyword>
<proteinExistence type="inferred from homology"/>
<dbReference type="Pfam" id="PF03055">
    <property type="entry name" value="RPE65"/>
    <property type="match status" value="1"/>
</dbReference>
<evidence type="ECO:0000256" key="5">
    <source>
        <dbReference type="ARBA" id="ARBA00023004"/>
    </source>
</evidence>
<keyword evidence="3" id="KW-0479">Metal-binding</keyword>
<organism evidence="6 7">
    <name type="scientific">Candidatus Paraluminiphilus aquimaris</name>
    <dbReference type="NCBI Taxonomy" id="2518994"/>
    <lineage>
        <taxon>Bacteria</taxon>
        <taxon>Pseudomonadati</taxon>
        <taxon>Pseudomonadota</taxon>
        <taxon>Gammaproteobacteria</taxon>
        <taxon>Cellvibrionales</taxon>
        <taxon>Halieaceae</taxon>
        <taxon>Candidatus Paraluminiphilus</taxon>
    </lineage>
</organism>
<comment type="cofactor">
    <cofactor evidence="1">
        <name>Fe(2+)</name>
        <dbReference type="ChEBI" id="CHEBI:29033"/>
    </cofactor>
</comment>
<evidence type="ECO:0000256" key="2">
    <source>
        <dbReference type="ARBA" id="ARBA00006787"/>
    </source>
</evidence>